<reference evidence="3" key="1">
    <citation type="submission" date="2017-03" db="EMBL/GenBank/DDBJ databases">
        <title>Phytopthora megakarya and P. palmivora, two closely related causual agents of cacao black pod achieved similar genome size and gene model numbers by different mechanisms.</title>
        <authorList>
            <person name="Ali S."/>
            <person name="Shao J."/>
            <person name="Larry D.J."/>
            <person name="Kronmiller B."/>
            <person name="Shen D."/>
            <person name="Strem M.D."/>
            <person name="Melnick R.L."/>
            <person name="Guiltinan M.J."/>
            <person name="Tyler B.M."/>
            <person name="Meinhardt L.W."/>
            <person name="Bailey B.A."/>
        </authorList>
    </citation>
    <scope>NUCLEOTIDE SEQUENCE [LARGE SCALE GENOMIC DNA]</scope>
    <source>
        <strain evidence="3">zdho120</strain>
    </source>
</reference>
<evidence type="ECO:0000256" key="1">
    <source>
        <dbReference type="SAM" id="MobiDB-lite"/>
    </source>
</evidence>
<dbReference type="OrthoDB" id="145737at2759"/>
<evidence type="ECO:0000313" key="2">
    <source>
        <dbReference type="EMBL" id="OWZ14941.1"/>
    </source>
</evidence>
<comment type="caution">
    <text evidence="2">The sequence shown here is derived from an EMBL/GenBank/DDBJ whole genome shotgun (WGS) entry which is preliminary data.</text>
</comment>
<organism evidence="2 3">
    <name type="scientific">Phytophthora megakarya</name>
    <dbReference type="NCBI Taxonomy" id="4795"/>
    <lineage>
        <taxon>Eukaryota</taxon>
        <taxon>Sar</taxon>
        <taxon>Stramenopiles</taxon>
        <taxon>Oomycota</taxon>
        <taxon>Peronosporomycetes</taxon>
        <taxon>Peronosporales</taxon>
        <taxon>Peronosporaceae</taxon>
        <taxon>Phytophthora</taxon>
    </lineage>
</organism>
<dbReference type="EMBL" id="NBNE01001228">
    <property type="protein sequence ID" value="OWZ14941.1"/>
    <property type="molecule type" value="Genomic_DNA"/>
</dbReference>
<dbReference type="Proteomes" id="UP000198211">
    <property type="component" value="Unassembled WGS sequence"/>
</dbReference>
<feature type="region of interest" description="Disordered" evidence="1">
    <location>
        <begin position="158"/>
        <end position="188"/>
    </location>
</feature>
<name>A0A225WB37_9STRA</name>
<protein>
    <submittedName>
        <fullName evidence="2">Uncharacterized protein</fullName>
    </submittedName>
</protein>
<accession>A0A225WB37</accession>
<evidence type="ECO:0000313" key="3">
    <source>
        <dbReference type="Proteomes" id="UP000198211"/>
    </source>
</evidence>
<sequence>MCFALPDVSSPCICLMVAWLSTCSLYGISTLSPISPSNSAIPSISAVTWDAATNSASIVDSTTLSCFLHSHPTTIPDTSSTPPVTDLRSTRSPRAIFLANLQSFTRGACVRLVTRCAAKAISGLVHRAIHNRLPTKDWKVCTVGLSGLPAPCFGRRSPSDSLSFSPPMGTRTADAEARPNLSSKSCMT</sequence>
<gene>
    <name evidence="2" type="ORF">PHMEG_00011501</name>
</gene>
<keyword evidence="3" id="KW-1185">Reference proteome</keyword>
<proteinExistence type="predicted"/>
<dbReference type="AlphaFoldDB" id="A0A225WB37"/>